<dbReference type="GO" id="GO:0032981">
    <property type="term" value="P:mitochondrial respiratory chain complex I assembly"/>
    <property type="evidence" value="ECO:0007669"/>
    <property type="project" value="InterPro"/>
</dbReference>
<evidence type="ECO:0000256" key="1">
    <source>
        <dbReference type="ARBA" id="ARBA00004141"/>
    </source>
</evidence>
<keyword evidence="11" id="KW-1185">Reference proteome</keyword>
<feature type="transmembrane region" description="Helical" evidence="9">
    <location>
        <begin position="94"/>
        <end position="115"/>
    </location>
</feature>
<evidence type="ECO:0000256" key="4">
    <source>
        <dbReference type="ARBA" id="ARBA00022989"/>
    </source>
</evidence>
<keyword evidence="4 9" id="KW-1133">Transmembrane helix</keyword>
<dbReference type="OMA" id="SYMNFME"/>
<dbReference type="EMBL" id="DS985274">
    <property type="protein sequence ID" value="EDV19407.1"/>
    <property type="molecule type" value="Genomic_DNA"/>
</dbReference>
<evidence type="ECO:0000256" key="8">
    <source>
        <dbReference type="SAM" id="MobiDB-lite"/>
    </source>
</evidence>
<keyword evidence="3 9" id="KW-0812">Transmembrane</keyword>
<dbReference type="eggNOG" id="KOG4608">
    <property type="taxonomic scope" value="Eukaryota"/>
</dbReference>
<dbReference type="Proteomes" id="UP000009022">
    <property type="component" value="Unassembled WGS sequence"/>
</dbReference>
<evidence type="ECO:0000313" key="11">
    <source>
        <dbReference type="Proteomes" id="UP000009022"/>
    </source>
</evidence>
<comment type="subcellular location">
    <subcellularLocation>
        <location evidence="1">Membrane</location>
        <topology evidence="1">Multi-pass membrane protein</topology>
    </subcellularLocation>
</comment>
<dbReference type="PhylomeDB" id="B3SCZ6"/>
<dbReference type="FunCoup" id="B3SCZ6">
    <property type="interactions" value="999"/>
</dbReference>
<protein>
    <recommendedName>
        <fullName evidence="6">Complex I assembly factor TIMMDC1, mitochondrial</fullName>
    </recommendedName>
    <alternativeName>
        <fullName evidence="7">Translocase of inner mitochondrial membrane domain-containing protein 1</fullName>
    </alternativeName>
</protein>
<comment type="similarity">
    <text evidence="2">Belongs to the Tim17/Tim22/Tim23 family.</text>
</comment>
<sequence>MTVNQPKSRFEQGWQRVKEMWDENEPALEVEYLPTIAFSSSFTAFILAGLVGAQQTAENFRANSKFRMFPSKVQALREMHSHALLGFVRSGSKAGWRACIFAVTFTLLSGSLNAYFNKIHVLNYTAAGSFTGALLKLRQGPRGIVVGLFAGSVISLPVGLCAQGLHSVLPQSYYDSLKEDKLKRKKEREEDWQSRLSALSRMIDSMKSDPLLDDNASDASNETNSQEAETLPTIKDQSDKSKKE</sequence>
<dbReference type="HOGENOM" id="CLU_1300999_0_0_1"/>
<evidence type="ECO:0000313" key="10">
    <source>
        <dbReference type="EMBL" id="EDV19407.1"/>
    </source>
</evidence>
<evidence type="ECO:0000256" key="9">
    <source>
        <dbReference type="SAM" id="Phobius"/>
    </source>
</evidence>
<dbReference type="GO" id="GO:0016020">
    <property type="term" value="C:membrane"/>
    <property type="evidence" value="ECO:0007669"/>
    <property type="project" value="UniProtKB-SubCell"/>
</dbReference>
<dbReference type="CTD" id="6759332"/>
<evidence type="ECO:0000256" key="5">
    <source>
        <dbReference type="ARBA" id="ARBA00023136"/>
    </source>
</evidence>
<gene>
    <name evidence="10" type="ORF">TRIADDRAFT_62153</name>
</gene>
<evidence type="ECO:0000256" key="3">
    <source>
        <dbReference type="ARBA" id="ARBA00022692"/>
    </source>
</evidence>
<dbReference type="Pfam" id="PF02466">
    <property type="entry name" value="Tim17"/>
    <property type="match status" value="1"/>
</dbReference>
<evidence type="ECO:0000256" key="7">
    <source>
        <dbReference type="ARBA" id="ARBA00041344"/>
    </source>
</evidence>
<keyword evidence="5 9" id="KW-0472">Membrane</keyword>
<dbReference type="GO" id="GO:0005739">
    <property type="term" value="C:mitochondrion"/>
    <property type="evidence" value="ECO:0000318"/>
    <property type="project" value="GO_Central"/>
</dbReference>
<name>B3SCZ6_TRIAD</name>
<dbReference type="AlphaFoldDB" id="B3SCZ6"/>
<dbReference type="PANTHER" id="PTHR13002">
    <property type="entry name" value="C3ORF1 PROTEIN-RELATED"/>
    <property type="match status" value="1"/>
</dbReference>
<dbReference type="GeneID" id="6759332"/>
<organism evidence="10 11">
    <name type="scientific">Trichoplax adhaerens</name>
    <name type="common">Trichoplax reptans</name>
    <dbReference type="NCBI Taxonomy" id="10228"/>
    <lineage>
        <taxon>Eukaryota</taxon>
        <taxon>Metazoa</taxon>
        <taxon>Placozoa</taxon>
        <taxon>Uniplacotomia</taxon>
        <taxon>Trichoplacea</taxon>
        <taxon>Trichoplacidae</taxon>
        <taxon>Trichoplax</taxon>
    </lineage>
</organism>
<feature type="region of interest" description="Disordered" evidence="8">
    <location>
        <begin position="208"/>
        <end position="244"/>
    </location>
</feature>
<reference evidence="10 11" key="1">
    <citation type="journal article" date="2008" name="Nature">
        <title>The Trichoplax genome and the nature of placozoans.</title>
        <authorList>
            <person name="Srivastava M."/>
            <person name="Begovic E."/>
            <person name="Chapman J."/>
            <person name="Putnam N.H."/>
            <person name="Hellsten U."/>
            <person name="Kawashima T."/>
            <person name="Kuo A."/>
            <person name="Mitros T."/>
            <person name="Salamov A."/>
            <person name="Carpenter M.L."/>
            <person name="Signorovitch A.Y."/>
            <person name="Moreno M.A."/>
            <person name="Kamm K."/>
            <person name="Grimwood J."/>
            <person name="Schmutz J."/>
            <person name="Shapiro H."/>
            <person name="Grigoriev I.V."/>
            <person name="Buss L.W."/>
            <person name="Schierwater B."/>
            <person name="Dellaporta S.L."/>
            <person name="Rokhsar D.S."/>
        </authorList>
    </citation>
    <scope>NUCLEOTIDE SEQUENCE [LARGE SCALE GENOMIC DNA]</scope>
    <source>
        <strain evidence="10 11">Grell-BS-1999</strain>
    </source>
</reference>
<evidence type="ECO:0000256" key="2">
    <source>
        <dbReference type="ARBA" id="ARBA00008444"/>
    </source>
</evidence>
<proteinExistence type="inferred from homology"/>
<dbReference type="RefSeq" id="XP_002118096.1">
    <property type="nucleotide sequence ID" value="XM_002118060.1"/>
</dbReference>
<dbReference type="PANTHER" id="PTHR13002:SF1">
    <property type="entry name" value="COMPLEX I ASSEMBLY FACTOR TIMMDC1, MITOCHONDRIAL"/>
    <property type="match status" value="1"/>
</dbReference>
<dbReference type="KEGG" id="tad:TRIADDRAFT_62153"/>
<dbReference type="InParanoid" id="B3SCZ6"/>
<feature type="transmembrane region" description="Helical" evidence="9">
    <location>
        <begin position="144"/>
        <end position="165"/>
    </location>
</feature>
<feature type="compositionally biased region" description="Polar residues" evidence="8">
    <location>
        <begin position="217"/>
        <end position="228"/>
    </location>
</feature>
<accession>B3SCZ6</accession>
<dbReference type="STRING" id="10228.B3SCZ6"/>
<dbReference type="OrthoDB" id="5826189at2759"/>
<evidence type="ECO:0000256" key="6">
    <source>
        <dbReference type="ARBA" id="ARBA00040778"/>
    </source>
</evidence>
<dbReference type="InterPro" id="IPR055299">
    <property type="entry name" value="TIMMDC1"/>
</dbReference>